<reference evidence="3" key="1">
    <citation type="submission" date="2021-01" db="EMBL/GenBank/DDBJ databases">
        <authorList>
            <person name="Zahm M."/>
            <person name="Roques C."/>
            <person name="Cabau C."/>
            <person name="Klopp C."/>
            <person name="Donnadieu C."/>
            <person name="Jouanno E."/>
            <person name="Lampietro C."/>
            <person name="Louis A."/>
            <person name="Herpin A."/>
            <person name="Echchiki A."/>
            <person name="Berthelot C."/>
            <person name="Parey E."/>
            <person name="Roest-Crollius H."/>
            <person name="Braasch I."/>
            <person name="Postlethwait J."/>
            <person name="Bobe J."/>
            <person name="Montfort J."/>
            <person name="Bouchez O."/>
            <person name="Begum T."/>
            <person name="Mejri S."/>
            <person name="Adams A."/>
            <person name="Chen W.-J."/>
            <person name="Guiguen Y."/>
        </authorList>
    </citation>
    <scope>NUCLEOTIDE SEQUENCE</scope>
    <source>
        <tissue evidence="3">Blood</tissue>
    </source>
</reference>
<dbReference type="AlphaFoldDB" id="A0A8T3DYP8"/>
<feature type="compositionally biased region" description="Basic residues" evidence="2">
    <location>
        <begin position="1"/>
        <end position="12"/>
    </location>
</feature>
<protein>
    <recommendedName>
        <fullName evidence="5">Fibrosin-1-like protein</fullName>
    </recommendedName>
</protein>
<dbReference type="EMBL" id="JAERUA010000004">
    <property type="protein sequence ID" value="KAI1901066.1"/>
    <property type="molecule type" value="Genomic_DNA"/>
</dbReference>
<name>A0A8T3DYP8_9TELE</name>
<keyword evidence="1" id="KW-0597">Phosphoprotein</keyword>
<evidence type="ECO:0000313" key="4">
    <source>
        <dbReference type="Proteomes" id="UP000829720"/>
    </source>
</evidence>
<accession>A0A8T3DYP8</accession>
<proteinExistence type="predicted"/>
<feature type="region of interest" description="Disordered" evidence="2">
    <location>
        <begin position="124"/>
        <end position="215"/>
    </location>
</feature>
<feature type="compositionally biased region" description="Basic and acidic residues" evidence="2">
    <location>
        <begin position="144"/>
        <end position="154"/>
    </location>
</feature>
<keyword evidence="4" id="KW-1185">Reference proteome</keyword>
<feature type="compositionally biased region" description="Low complexity" evidence="2">
    <location>
        <begin position="54"/>
        <end position="64"/>
    </location>
</feature>
<gene>
    <name evidence="3" type="ORF">AGOR_G00056310</name>
</gene>
<sequence>MDGKLKQSRRSRSQRERVRRREASGRDARNQSPSSCSDREQSPSRDHSSHNGKKAPNSAPSARAPRPPRRKRRESSSQEEDIIDGFAIASFASLDCLEKKNGTLKPQERKEKWEKQVVKRRREVESCMTMEPPQNGFNGGGANMEREQDREDRVKKKTYSKKNKQAKGLLGRPGRTSEDEAVQEMNRPQRSSSKDHFSESSTHSLSGRGYSGEKANETDHGEIFLEAFGLAVTSSRVEGALVFIGYC</sequence>
<feature type="compositionally biased region" description="Basic and acidic residues" evidence="2">
    <location>
        <begin position="13"/>
        <end position="29"/>
    </location>
</feature>
<organism evidence="3 4">
    <name type="scientific">Albula goreensis</name>
    <dbReference type="NCBI Taxonomy" id="1534307"/>
    <lineage>
        <taxon>Eukaryota</taxon>
        <taxon>Metazoa</taxon>
        <taxon>Chordata</taxon>
        <taxon>Craniata</taxon>
        <taxon>Vertebrata</taxon>
        <taxon>Euteleostomi</taxon>
        <taxon>Actinopterygii</taxon>
        <taxon>Neopterygii</taxon>
        <taxon>Teleostei</taxon>
        <taxon>Albuliformes</taxon>
        <taxon>Albulidae</taxon>
        <taxon>Albula</taxon>
    </lineage>
</organism>
<dbReference type="OrthoDB" id="8955709at2759"/>
<feature type="region of interest" description="Disordered" evidence="2">
    <location>
        <begin position="1"/>
        <end position="84"/>
    </location>
</feature>
<evidence type="ECO:0000313" key="3">
    <source>
        <dbReference type="EMBL" id="KAI1901066.1"/>
    </source>
</evidence>
<feature type="compositionally biased region" description="Basic residues" evidence="2">
    <location>
        <begin position="155"/>
        <end position="165"/>
    </location>
</feature>
<evidence type="ECO:0008006" key="5">
    <source>
        <dbReference type="Google" id="ProtNLM"/>
    </source>
</evidence>
<comment type="caution">
    <text evidence="3">The sequence shown here is derived from an EMBL/GenBank/DDBJ whole genome shotgun (WGS) entry which is preliminary data.</text>
</comment>
<feature type="compositionally biased region" description="Basic and acidic residues" evidence="2">
    <location>
        <begin position="37"/>
        <end position="49"/>
    </location>
</feature>
<dbReference type="InterPro" id="IPR023246">
    <property type="entry name" value="AUTS2"/>
</dbReference>
<evidence type="ECO:0000256" key="1">
    <source>
        <dbReference type="ARBA" id="ARBA00022553"/>
    </source>
</evidence>
<evidence type="ECO:0000256" key="2">
    <source>
        <dbReference type="SAM" id="MobiDB-lite"/>
    </source>
</evidence>
<dbReference type="PANTHER" id="PTHR14429">
    <property type="entry name" value="FIBROSIN FAMILY MEMBER"/>
    <property type="match status" value="1"/>
</dbReference>
<dbReference type="PANTHER" id="PTHR14429:SF20">
    <property type="entry name" value="FIBROSIN-1-LIKE PROTEIN"/>
    <property type="match status" value="1"/>
</dbReference>
<dbReference type="Proteomes" id="UP000829720">
    <property type="component" value="Unassembled WGS sequence"/>
</dbReference>